<comment type="caution">
    <text evidence="2">The sequence shown here is derived from an EMBL/GenBank/DDBJ whole genome shotgun (WGS) entry which is preliminary data.</text>
</comment>
<evidence type="ECO:0000313" key="2">
    <source>
        <dbReference type="EMBL" id="GJS82199.1"/>
    </source>
</evidence>
<reference evidence="2" key="2">
    <citation type="submission" date="2022-01" db="EMBL/GenBank/DDBJ databases">
        <authorList>
            <person name="Yamashiro T."/>
            <person name="Shiraishi A."/>
            <person name="Satake H."/>
            <person name="Nakayama K."/>
        </authorList>
    </citation>
    <scope>NUCLEOTIDE SEQUENCE</scope>
</reference>
<feature type="region of interest" description="Disordered" evidence="1">
    <location>
        <begin position="87"/>
        <end position="111"/>
    </location>
</feature>
<dbReference type="EMBL" id="BQNB010010806">
    <property type="protein sequence ID" value="GJS82199.1"/>
    <property type="molecule type" value="Genomic_DNA"/>
</dbReference>
<protein>
    <submittedName>
        <fullName evidence="2">Uncharacterized protein</fullName>
    </submittedName>
</protein>
<reference evidence="2" key="1">
    <citation type="journal article" date="2022" name="Int. J. Mol. Sci.">
        <title>Draft Genome of Tanacetum Coccineum: Genomic Comparison of Closely Related Tanacetum-Family Plants.</title>
        <authorList>
            <person name="Yamashiro T."/>
            <person name="Shiraishi A."/>
            <person name="Nakayama K."/>
            <person name="Satake H."/>
        </authorList>
    </citation>
    <scope>NUCLEOTIDE SEQUENCE</scope>
</reference>
<keyword evidence="3" id="KW-1185">Reference proteome</keyword>
<organism evidence="2 3">
    <name type="scientific">Tanacetum coccineum</name>
    <dbReference type="NCBI Taxonomy" id="301880"/>
    <lineage>
        <taxon>Eukaryota</taxon>
        <taxon>Viridiplantae</taxon>
        <taxon>Streptophyta</taxon>
        <taxon>Embryophyta</taxon>
        <taxon>Tracheophyta</taxon>
        <taxon>Spermatophyta</taxon>
        <taxon>Magnoliopsida</taxon>
        <taxon>eudicotyledons</taxon>
        <taxon>Gunneridae</taxon>
        <taxon>Pentapetalae</taxon>
        <taxon>asterids</taxon>
        <taxon>campanulids</taxon>
        <taxon>Asterales</taxon>
        <taxon>Asteraceae</taxon>
        <taxon>Asteroideae</taxon>
        <taxon>Anthemideae</taxon>
        <taxon>Anthemidinae</taxon>
        <taxon>Tanacetum</taxon>
    </lineage>
</organism>
<evidence type="ECO:0000313" key="3">
    <source>
        <dbReference type="Proteomes" id="UP001151760"/>
    </source>
</evidence>
<name>A0ABQ4YWH4_9ASTR</name>
<proteinExistence type="predicted"/>
<accession>A0ABQ4YWH4</accession>
<evidence type="ECO:0000256" key="1">
    <source>
        <dbReference type="SAM" id="MobiDB-lite"/>
    </source>
</evidence>
<gene>
    <name evidence="2" type="ORF">Tco_0748740</name>
</gene>
<sequence length="142" mass="16198">MEDLRKIPDNWDVLKFLFIGFHAREVLQVFFGSLSMNLVYVAIRQGNLVIDSALGFDNQYIPIIASKLPLRKDYCSDNQYAVSIKEDTSESVPAHSTKGHKGNKIQTPIQRGNMRIQQYGNKIFLKLQTGGPYSEKPPIRRI</sequence>
<dbReference type="Proteomes" id="UP001151760">
    <property type="component" value="Unassembled WGS sequence"/>
</dbReference>